<reference evidence="1 2" key="1">
    <citation type="submission" date="2023-04" db="EMBL/GenBank/DDBJ databases">
        <title>A long-awaited taxogenomic arrangement of the family Halomonadaceae.</title>
        <authorList>
            <person name="De La Haba R."/>
            <person name="Chuvochina M."/>
            <person name="Wittouck S."/>
            <person name="Arahal D.R."/>
            <person name="Sanchez-Porro C."/>
            <person name="Hugenholtz P."/>
            <person name="Ventosa A."/>
        </authorList>
    </citation>
    <scope>NUCLEOTIDE SEQUENCE [LARGE SCALE GENOMIC DNA]</scope>
    <source>
        <strain evidence="1 2">DSM 22428</strain>
    </source>
</reference>
<evidence type="ECO:0000313" key="2">
    <source>
        <dbReference type="Proteomes" id="UP001269375"/>
    </source>
</evidence>
<dbReference type="Proteomes" id="UP001269375">
    <property type="component" value="Unassembled WGS sequence"/>
</dbReference>
<accession>A0ABU1GYY2</accession>
<organism evidence="1 2">
    <name type="scientific">Larsenimonas suaedae</name>
    <dbReference type="NCBI Taxonomy" id="1851019"/>
    <lineage>
        <taxon>Bacteria</taxon>
        <taxon>Pseudomonadati</taxon>
        <taxon>Pseudomonadota</taxon>
        <taxon>Gammaproteobacteria</taxon>
        <taxon>Oceanospirillales</taxon>
        <taxon>Halomonadaceae</taxon>
        <taxon>Larsenimonas</taxon>
    </lineage>
</organism>
<evidence type="ECO:0008006" key="3">
    <source>
        <dbReference type="Google" id="ProtNLM"/>
    </source>
</evidence>
<dbReference type="EMBL" id="JARWAO010000010">
    <property type="protein sequence ID" value="MDR5897254.1"/>
    <property type="molecule type" value="Genomic_DNA"/>
</dbReference>
<name>A0ABU1GYY2_9GAMM</name>
<evidence type="ECO:0000313" key="1">
    <source>
        <dbReference type="EMBL" id="MDR5897254.1"/>
    </source>
</evidence>
<dbReference type="RefSeq" id="WP_251595501.1">
    <property type="nucleotide sequence ID" value="NZ_JAMLJI010000006.1"/>
</dbReference>
<keyword evidence="2" id="KW-1185">Reference proteome</keyword>
<protein>
    <recommendedName>
        <fullName evidence="3">DUF3135 domain-containing protein</fullName>
    </recommendedName>
</protein>
<gene>
    <name evidence="1" type="ORF">QC825_14380</name>
</gene>
<comment type="caution">
    <text evidence="1">The sequence shown here is derived from an EMBL/GenBank/DDBJ whole genome shotgun (WGS) entry which is preliminary data.</text>
</comment>
<proteinExistence type="predicted"/>
<sequence length="114" mass="12989">MSQADIQEIELDIEQAKALIEKDDALTRLSQNPDFQKVIQEGYLKGEAVRLVHLKADPNMQQPDMQSDIANQITGIGCLFNYLKVIEMQAQHARFAMDEHQQTLNELMMEEGAE</sequence>